<dbReference type="KEGG" id="nft:FBF37_03760"/>
<dbReference type="OrthoDB" id="4411839at2"/>
<feature type="transmembrane region" description="Helical" evidence="8">
    <location>
        <begin position="31"/>
        <end position="55"/>
    </location>
</feature>
<dbReference type="InterPro" id="IPR017825">
    <property type="entry name" value="Lycopene_cyclase_dom"/>
</dbReference>
<organism evidence="10 11">
    <name type="scientific">Candidatus Nanosynbacter featherlites</name>
    <dbReference type="NCBI Taxonomy" id="2572088"/>
    <lineage>
        <taxon>Bacteria</taxon>
        <taxon>Candidatus Saccharimonadota</taxon>
        <taxon>Candidatus Saccharimonadia</taxon>
        <taxon>Candidatus Nanosynbacterales</taxon>
        <taxon>Candidatus Nanosynbacteraceae</taxon>
        <taxon>Candidatus Nanosynbacter</taxon>
    </lineage>
</organism>
<keyword evidence="5 8" id="KW-1133">Transmembrane helix</keyword>
<dbReference type="Proteomes" id="UP000310639">
    <property type="component" value="Chromosome"/>
</dbReference>
<protein>
    <submittedName>
        <fullName evidence="10">Lycopene cyclase domain-containing protein</fullName>
    </submittedName>
</protein>
<accession>A0A4P9A3Z1</accession>
<evidence type="ECO:0000256" key="6">
    <source>
        <dbReference type="ARBA" id="ARBA00023136"/>
    </source>
</evidence>
<evidence type="ECO:0000256" key="3">
    <source>
        <dbReference type="ARBA" id="ARBA00022692"/>
    </source>
</evidence>
<feature type="transmembrane region" description="Helical" evidence="8">
    <location>
        <begin position="75"/>
        <end position="92"/>
    </location>
</feature>
<keyword evidence="4" id="KW-0125">Carotenoid biosynthesis</keyword>
<feature type="domain" description="Lycopene cyclase" evidence="9">
    <location>
        <begin position="3"/>
        <end position="89"/>
    </location>
</feature>
<dbReference type="GO" id="GO:0016020">
    <property type="term" value="C:membrane"/>
    <property type="evidence" value="ECO:0007669"/>
    <property type="project" value="UniProtKB-SubCell"/>
</dbReference>
<evidence type="ECO:0000256" key="8">
    <source>
        <dbReference type="SAM" id="Phobius"/>
    </source>
</evidence>
<dbReference type="NCBIfam" id="TIGR03462">
    <property type="entry name" value="CarR_dom_SF"/>
    <property type="match status" value="1"/>
</dbReference>
<sequence>MATYIVLNLLFLTTVLGVLAWWKLLTFGRVVWATLAVLLVTTIVFDSLLIYLGMFTYPADKILGIRVGLAPIEDLFYALLAGLVVPAIWKGLDRERKV</sequence>
<dbReference type="AlphaFoldDB" id="A0A4P9A3Z1"/>
<dbReference type="RefSeq" id="WP_138079612.1">
    <property type="nucleotide sequence ID" value="NZ_CP040004.1"/>
</dbReference>
<dbReference type="Pfam" id="PF18916">
    <property type="entry name" value="Lycopene_cyc"/>
    <property type="match status" value="1"/>
</dbReference>
<evidence type="ECO:0000256" key="7">
    <source>
        <dbReference type="ARBA" id="ARBA00023235"/>
    </source>
</evidence>
<dbReference type="GO" id="GO:0016872">
    <property type="term" value="F:intramolecular lyase activity"/>
    <property type="evidence" value="ECO:0007669"/>
    <property type="project" value="InterPro"/>
</dbReference>
<evidence type="ECO:0000313" key="10">
    <source>
        <dbReference type="EMBL" id="QCT42545.1"/>
    </source>
</evidence>
<comment type="pathway">
    <text evidence="2">Carotenoid biosynthesis.</text>
</comment>
<dbReference type="GO" id="GO:0045436">
    <property type="term" value="F:lycopene beta cyclase activity"/>
    <property type="evidence" value="ECO:0007669"/>
    <property type="project" value="UniProtKB-ARBA"/>
</dbReference>
<evidence type="ECO:0000256" key="5">
    <source>
        <dbReference type="ARBA" id="ARBA00022989"/>
    </source>
</evidence>
<evidence type="ECO:0000256" key="1">
    <source>
        <dbReference type="ARBA" id="ARBA00004141"/>
    </source>
</evidence>
<keyword evidence="6 8" id="KW-0472">Membrane</keyword>
<dbReference type="GO" id="GO:0016117">
    <property type="term" value="P:carotenoid biosynthetic process"/>
    <property type="evidence" value="ECO:0007669"/>
    <property type="project" value="UniProtKB-KW"/>
</dbReference>
<evidence type="ECO:0000256" key="2">
    <source>
        <dbReference type="ARBA" id="ARBA00004829"/>
    </source>
</evidence>
<proteinExistence type="predicted"/>
<evidence type="ECO:0000256" key="4">
    <source>
        <dbReference type="ARBA" id="ARBA00022746"/>
    </source>
</evidence>
<evidence type="ECO:0000259" key="9">
    <source>
        <dbReference type="Pfam" id="PF18916"/>
    </source>
</evidence>
<reference evidence="10 11" key="1">
    <citation type="submission" date="2019-04" db="EMBL/GenBank/DDBJ databases">
        <title>Saccharibacteria TM7 genomes.</title>
        <authorList>
            <person name="Bor B."/>
            <person name="He X."/>
            <person name="Chen T."/>
            <person name="Dewhirst F.E."/>
        </authorList>
    </citation>
    <scope>NUCLEOTIDE SEQUENCE [LARGE SCALE GENOMIC DNA]</scope>
    <source>
        <strain evidence="10 11">BB001</strain>
    </source>
</reference>
<comment type="subcellular location">
    <subcellularLocation>
        <location evidence="1">Membrane</location>
        <topology evidence="1">Multi-pass membrane protein</topology>
    </subcellularLocation>
</comment>
<gene>
    <name evidence="10" type="ORF">FBF37_03760</name>
</gene>
<keyword evidence="7" id="KW-0413">Isomerase</keyword>
<dbReference type="EMBL" id="CP040004">
    <property type="protein sequence ID" value="QCT42545.1"/>
    <property type="molecule type" value="Genomic_DNA"/>
</dbReference>
<name>A0A4P9A3Z1_9BACT</name>
<feature type="transmembrane region" description="Helical" evidence="8">
    <location>
        <begin position="6"/>
        <end position="24"/>
    </location>
</feature>
<keyword evidence="3 8" id="KW-0812">Transmembrane</keyword>
<keyword evidence="11" id="KW-1185">Reference proteome</keyword>
<evidence type="ECO:0000313" key="11">
    <source>
        <dbReference type="Proteomes" id="UP000310639"/>
    </source>
</evidence>